<sequence length="257" mass="28048">MSVTESLIGSDDELVLVGRLTTASNATFLATIGGTEVVYKPIAGERPLWDFPDGRLAHREVAAYVVSEALGWSVVPETWLREGPHGLGMVQRWVTTDESVEPVTIVPEGSVPPGYRHVFDGYDALDRAVSLAHEDTPALRRMAVFDAITNNADRKGGHVLPVASGHRYGCDHGLTFHDEPKLRTILWGWQGLGFTEEELAGVRTVLEGLSGPLGRGLAAYLSGRDLEALGLRCEELLAEGAFPEPEYDRHVIPWPPF</sequence>
<evidence type="ECO:0000313" key="1">
    <source>
        <dbReference type="EMBL" id="OIJ27111.1"/>
    </source>
</evidence>
<keyword evidence="1" id="KW-0418">Kinase</keyword>
<dbReference type="OrthoDB" id="3423180at2"/>
<dbReference type="STRING" id="1844.UG56_008565"/>
<dbReference type="AlphaFoldDB" id="A0A1J4N828"/>
<organism evidence="1 2">
    <name type="scientific">Nocardioides luteus</name>
    <dbReference type="NCBI Taxonomy" id="1844"/>
    <lineage>
        <taxon>Bacteria</taxon>
        <taxon>Bacillati</taxon>
        <taxon>Actinomycetota</taxon>
        <taxon>Actinomycetes</taxon>
        <taxon>Propionibacteriales</taxon>
        <taxon>Nocardioidaceae</taxon>
        <taxon>Nocardioides</taxon>
    </lineage>
</organism>
<dbReference type="NCBIfam" id="TIGR03843">
    <property type="entry name" value="SCO1664 family protein"/>
    <property type="match status" value="1"/>
</dbReference>
<dbReference type="RefSeq" id="WP_045548059.1">
    <property type="nucleotide sequence ID" value="NZ_JZDQ02000010.1"/>
</dbReference>
<dbReference type="GO" id="GO:0016301">
    <property type="term" value="F:kinase activity"/>
    <property type="evidence" value="ECO:0007669"/>
    <property type="project" value="UniProtKB-KW"/>
</dbReference>
<accession>A0A1J4N828</accession>
<keyword evidence="2" id="KW-1185">Reference proteome</keyword>
<comment type="caution">
    <text evidence="1">The sequence shown here is derived from an EMBL/GenBank/DDBJ whole genome shotgun (WGS) entry which is preliminary data.</text>
</comment>
<protein>
    <submittedName>
        <fullName evidence="1">Phosphatidylinositol kinase</fullName>
    </submittedName>
</protein>
<reference evidence="1" key="1">
    <citation type="submission" date="2016-10" db="EMBL/GenBank/DDBJ databases">
        <title>Draft Genome Sequence of Nocardioides luteus Strain BAFB, an Alkane-Degrading Bacterium Isolated from JP-7 Polluted Soil.</title>
        <authorList>
            <person name="Brown L."/>
            <person name="Ruiz O.N."/>
            <person name="Gunasekera T."/>
        </authorList>
    </citation>
    <scope>NUCLEOTIDE SEQUENCE [LARGE SCALE GENOMIC DNA]</scope>
    <source>
        <strain evidence="1">BAFB</strain>
    </source>
</reference>
<proteinExistence type="predicted"/>
<keyword evidence="1" id="KW-0808">Transferase</keyword>
<evidence type="ECO:0000313" key="2">
    <source>
        <dbReference type="Proteomes" id="UP000033772"/>
    </source>
</evidence>
<dbReference type="EMBL" id="JZDQ02000010">
    <property type="protein sequence ID" value="OIJ27111.1"/>
    <property type="molecule type" value="Genomic_DNA"/>
</dbReference>
<gene>
    <name evidence="1" type="ORF">UG56_008565</name>
</gene>
<dbReference type="InterPro" id="IPR022292">
    <property type="entry name" value="CHP03843"/>
</dbReference>
<dbReference type="Proteomes" id="UP000033772">
    <property type="component" value="Unassembled WGS sequence"/>
</dbReference>
<name>A0A1J4N828_9ACTN</name>